<gene>
    <name evidence="6" type="ORF">GCM10009547_08570</name>
</gene>
<dbReference type="EMBL" id="BAAAHE010000007">
    <property type="protein sequence ID" value="GAA0608861.1"/>
    <property type="molecule type" value="Genomic_DNA"/>
</dbReference>
<dbReference type="PANTHER" id="PTHR30055">
    <property type="entry name" value="HTH-TYPE TRANSCRIPTIONAL REGULATOR RUTR"/>
    <property type="match status" value="1"/>
</dbReference>
<dbReference type="PROSITE" id="PS50977">
    <property type="entry name" value="HTH_TETR_2"/>
    <property type="match status" value="1"/>
</dbReference>
<evidence type="ECO:0000256" key="4">
    <source>
        <dbReference type="PROSITE-ProRule" id="PRU00335"/>
    </source>
</evidence>
<keyword evidence="3" id="KW-0804">Transcription</keyword>
<evidence type="ECO:0000256" key="1">
    <source>
        <dbReference type="ARBA" id="ARBA00023015"/>
    </source>
</evidence>
<dbReference type="InterPro" id="IPR050109">
    <property type="entry name" value="HTH-type_TetR-like_transc_reg"/>
</dbReference>
<evidence type="ECO:0000313" key="7">
    <source>
        <dbReference type="Proteomes" id="UP001500957"/>
    </source>
</evidence>
<evidence type="ECO:0000313" key="6">
    <source>
        <dbReference type="EMBL" id="GAA0608861.1"/>
    </source>
</evidence>
<keyword evidence="1" id="KW-0805">Transcription regulation</keyword>
<dbReference type="PRINTS" id="PR00455">
    <property type="entry name" value="HTHTETR"/>
</dbReference>
<keyword evidence="7" id="KW-1185">Reference proteome</keyword>
<dbReference type="InterPro" id="IPR009057">
    <property type="entry name" value="Homeodomain-like_sf"/>
</dbReference>
<name>A0ABN1GCY6_9ACTN</name>
<dbReference type="Proteomes" id="UP001500957">
    <property type="component" value="Unassembled WGS sequence"/>
</dbReference>
<evidence type="ECO:0000256" key="3">
    <source>
        <dbReference type="ARBA" id="ARBA00023163"/>
    </source>
</evidence>
<reference evidence="6 7" key="1">
    <citation type="journal article" date="2019" name="Int. J. Syst. Evol. Microbiol.">
        <title>The Global Catalogue of Microorganisms (GCM) 10K type strain sequencing project: providing services to taxonomists for standard genome sequencing and annotation.</title>
        <authorList>
            <consortium name="The Broad Institute Genomics Platform"/>
            <consortium name="The Broad Institute Genome Sequencing Center for Infectious Disease"/>
            <person name="Wu L."/>
            <person name="Ma J."/>
        </authorList>
    </citation>
    <scope>NUCLEOTIDE SEQUENCE [LARGE SCALE GENOMIC DNA]</scope>
    <source>
        <strain evidence="6 7">JCM 10671</strain>
    </source>
</reference>
<feature type="domain" description="HTH tetR-type" evidence="5">
    <location>
        <begin position="32"/>
        <end position="92"/>
    </location>
</feature>
<dbReference type="InterPro" id="IPR001647">
    <property type="entry name" value="HTH_TetR"/>
</dbReference>
<proteinExistence type="predicted"/>
<dbReference type="Pfam" id="PF00440">
    <property type="entry name" value="TetR_N"/>
    <property type="match status" value="1"/>
</dbReference>
<evidence type="ECO:0000256" key="2">
    <source>
        <dbReference type="ARBA" id="ARBA00023125"/>
    </source>
</evidence>
<dbReference type="Gene3D" id="1.10.357.10">
    <property type="entry name" value="Tetracycline Repressor, domain 2"/>
    <property type="match status" value="1"/>
</dbReference>
<accession>A0ABN1GCY6</accession>
<keyword evidence="2 4" id="KW-0238">DNA-binding</keyword>
<comment type="caution">
    <text evidence="6">The sequence shown here is derived from an EMBL/GenBank/DDBJ whole genome shotgun (WGS) entry which is preliminary data.</text>
</comment>
<organism evidence="6 7">
    <name type="scientific">Sporichthya brevicatena</name>
    <dbReference type="NCBI Taxonomy" id="171442"/>
    <lineage>
        <taxon>Bacteria</taxon>
        <taxon>Bacillati</taxon>
        <taxon>Actinomycetota</taxon>
        <taxon>Actinomycetes</taxon>
        <taxon>Sporichthyales</taxon>
        <taxon>Sporichthyaceae</taxon>
        <taxon>Sporichthya</taxon>
    </lineage>
</organism>
<dbReference type="SUPFAM" id="SSF46689">
    <property type="entry name" value="Homeodomain-like"/>
    <property type="match status" value="1"/>
</dbReference>
<feature type="DNA-binding region" description="H-T-H motif" evidence="4">
    <location>
        <begin position="55"/>
        <end position="74"/>
    </location>
</feature>
<sequence length="219" mass="24088">MKRVHAARVLIQLRQMCIVGSMTKASVEAAPRTARERILDAARTLFRQNGIAATPLDEVAALAGVARPNLYRYFASREELVRQVMIAEVRAVNAERWSRITLSGPVAPLILDSLVAGHDLAHDWMANVTLVAEATAITAELMSHDEALAAAQYEYWGPLLEYGRARGEIAAHLSNERIVRWFLTQHVLVSERGELVPDGDVRAWFADFVVPPVLAGGAV</sequence>
<protein>
    <recommendedName>
        <fullName evidence="5">HTH tetR-type domain-containing protein</fullName>
    </recommendedName>
</protein>
<dbReference type="PANTHER" id="PTHR30055:SF234">
    <property type="entry name" value="HTH-TYPE TRANSCRIPTIONAL REGULATOR BETI"/>
    <property type="match status" value="1"/>
</dbReference>
<evidence type="ECO:0000259" key="5">
    <source>
        <dbReference type="PROSITE" id="PS50977"/>
    </source>
</evidence>